<keyword evidence="4 7" id="KW-1133">Transmembrane helix</keyword>
<feature type="transmembrane region" description="Helical" evidence="7">
    <location>
        <begin position="46"/>
        <end position="69"/>
    </location>
</feature>
<feature type="transmembrane region" description="Helical" evidence="7">
    <location>
        <begin position="335"/>
        <end position="355"/>
    </location>
</feature>
<evidence type="ECO:0000313" key="9">
    <source>
        <dbReference type="Proteomes" id="UP001632038"/>
    </source>
</evidence>
<keyword evidence="3 7" id="KW-0812">Transmembrane</keyword>
<dbReference type="InterPro" id="IPR000109">
    <property type="entry name" value="POT_fam"/>
</dbReference>
<dbReference type="EMBL" id="JAVIJP010000054">
    <property type="protein sequence ID" value="KAL3624200.1"/>
    <property type="molecule type" value="Genomic_DNA"/>
</dbReference>
<gene>
    <name evidence="8" type="ORF">CASFOL_033016</name>
</gene>
<dbReference type="PANTHER" id="PTHR11654">
    <property type="entry name" value="OLIGOPEPTIDE TRANSPORTER-RELATED"/>
    <property type="match status" value="1"/>
</dbReference>
<sequence length="527" mass="58759">MGLNKPCILLIIISGMERFAFKGVASNLVTYLTDVMTMSNSSAAKFVNSWVGFTSMLPLIVATFADSYWDRYTTIVASAVLYSAGLIALTSTSLQWPWTPKTTSKSISSLSLSLYMISLGQGGYNPSLQAFGADQLENDDDLPFVNTDNNNNKGSENKNKSAFFQWWYFGICCGSLLGVSVMSYIQDNLGWGLGFAIPTLSMLVSILMFLRVNRFYIRKNRAGVANGNSFEDILRAVKATVSKMINGEDRPSAKEYTLVELELQEKAALCNQENNDNDVVLEERVPPLEAAKIVLRLLPVWIMLLPFAIIFQQPATFFTKQGMTMERHIGSQFKIPPAALQSSITVSIIVLMPFYDKILVPIVRIFTRDEKGISVMQRMGVGMFLSVIAMVIAALTEKKRLEVSRGVDFSTGDVPFSIFWLLPQYVLLGISDIFTVVGMQEFFYSEVPVRMRTMGIALYTSVFGVGSFLSAILISVIEDLTSDEGNWFDDDMSKARLDNYYWLLALSSVISLLGFVVFCKCFSYRTT</sequence>
<dbReference type="Proteomes" id="UP001632038">
    <property type="component" value="Unassembled WGS sequence"/>
</dbReference>
<feature type="transmembrane region" description="Helical" evidence="7">
    <location>
        <begin position="191"/>
        <end position="210"/>
    </location>
</feature>
<evidence type="ECO:0000256" key="2">
    <source>
        <dbReference type="ARBA" id="ARBA00005982"/>
    </source>
</evidence>
<protein>
    <submittedName>
        <fullName evidence="8">Uncharacterized protein</fullName>
    </submittedName>
</protein>
<evidence type="ECO:0000256" key="1">
    <source>
        <dbReference type="ARBA" id="ARBA00004141"/>
    </source>
</evidence>
<dbReference type="GO" id="GO:0016020">
    <property type="term" value="C:membrane"/>
    <property type="evidence" value="ECO:0007669"/>
    <property type="project" value="UniProtKB-SubCell"/>
</dbReference>
<reference evidence="9" key="1">
    <citation type="journal article" date="2024" name="IScience">
        <title>Strigolactones Initiate the Formation of Haustorium-like Structures in Castilleja.</title>
        <authorList>
            <person name="Buerger M."/>
            <person name="Peterson D."/>
            <person name="Chory J."/>
        </authorList>
    </citation>
    <scope>NUCLEOTIDE SEQUENCE [LARGE SCALE GENOMIC DNA]</scope>
</reference>
<dbReference type="InterPro" id="IPR036259">
    <property type="entry name" value="MFS_trans_sf"/>
</dbReference>
<comment type="similarity">
    <text evidence="2">Belongs to the major facilitator superfamily. Proton-dependent oligopeptide transporter (POT/PTR) (TC 2.A.17) family.</text>
</comment>
<keyword evidence="5 7" id="KW-0472">Membrane</keyword>
<organism evidence="8 9">
    <name type="scientific">Castilleja foliolosa</name>
    <dbReference type="NCBI Taxonomy" id="1961234"/>
    <lineage>
        <taxon>Eukaryota</taxon>
        <taxon>Viridiplantae</taxon>
        <taxon>Streptophyta</taxon>
        <taxon>Embryophyta</taxon>
        <taxon>Tracheophyta</taxon>
        <taxon>Spermatophyta</taxon>
        <taxon>Magnoliopsida</taxon>
        <taxon>eudicotyledons</taxon>
        <taxon>Gunneridae</taxon>
        <taxon>Pentapetalae</taxon>
        <taxon>asterids</taxon>
        <taxon>lamiids</taxon>
        <taxon>Lamiales</taxon>
        <taxon>Orobanchaceae</taxon>
        <taxon>Pedicularideae</taxon>
        <taxon>Castillejinae</taxon>
        <taxon>Castilleja</taxon>
    </lineage>
</organism>
<comment type="caution">
    <text evidence="8">The sequence shown here is derived from an EMBL/GenBank/DDBJ whole genome shotgun (WGS) entry which is preliminary data.</text>
</comment>
<evidence type="ECO:0000256" key="4">
    <source>
        <dbReference type="ARBA" id="ARBA00022989"/>
    </source>
</evidence>
<feature type="transmembrane region" description="Helical" evidence="7">
    <location>
        <begin position="75"/>
        <end position="96"/>
    </location>
</feature>
<dbReference type="AlphaFoldDB" id="A0ABD3C359"/>
<comment type="similarity">
    <text evidence="6">Belongs to the major facilitator superfamily. Phosphate:H(+) symporter (TC 2.A.1.9) family.</text>
</comment>
<dbReference type="SUPFAM" id="SSF103473">
    <property type="entry name" value="MFS general substrate transporter"/>
    <property type="match status" value="2"/>
</dbReference>
<feature type="transmembrane region" description="Helical" evidence="7">
    <location>
        <begin position="416"/>
        <end position="444"/>
    </location>
</feature>
<evidence type="ECO:0000256" key="6">
    <source>
        <dbReference type="ARBA" id="ARBA00044504"/>
    </source>
</evidence>
<feature type="transmembrane region" description="Helical" evidence="7">
    <location>
        <begin position="500"/>
        <end position="522"/>
    </location>
</feature>
<feature type="transmembrane region" description="Helical" evidence="7">
    <location>
        <begin position="375"/>
        <end position="396"/>
    </location>
</feature>
<proteinExistence type="inferred from homology"/>
<feature type="transmembrane region" description="Helical" evidence="7">
    <location>
        <begin position="166"/>
        <end position="185"/>
    </location>
</feature>
<evidence type="ECO:0000256" key="5">
    <source>
        <dbReference type="ARBA" id="ARBA00023136"/>
    </source>
</evidence>
<comment type="subcellular location">
    <subcellularLocation>
        <location evidence="1">Membrane</location>
        <topology evidence="1">Multi-pass membrane protein</topology>
    </subcellularLocation>
</comment>
<dbReference type="Gene3D" id="1.20.1250.20">
    <property type="entry name" value="MFS general substrate transporter like domains"/>
    <property type="match status" value="1"/>
</dbReference>
<feature type="transmembrane region" description="Helical" evidence="7">
    <location>
        <begin position="293"/>
        <end position="315"/>
    </location>
</feature>
<name>A0ABD3C359_9LAMI</name>
<accession>A0ABD3C359</accession>
<feature type="transmembrane region" description="Helical" evidence="7">
    <location>
        <begin position="456"/>
        <end position="477"/>
    </location>
</feature>
<dbReference type="Pfam" id="PF00854">
    <property type="entry name" value="PTR2"/>
    <property type="match status" value="1"/>
</dbReference>
<evidence type="ECO:0000313" key="8">
    <source>
        <dbReference type="EMBL" id="KAL3624200.1"/>
    </source>
</evidence>
<evidence type="ECO:0000256" key="3">
    <source>
        <dbReference type="ARBA" id="ARBA00022692"/>
    </source>
</evidence>
<dbReference type="FunFam" id="1.20.1250.20:FF:000410">
    <property type="entry name" value="POT family protein"/>
    <property type="match status" value="1"/>
</dbReference>
<keyword evidence="9" id="KW-1185">Reference proteome</keyword>
<evidence type="ECO:0000256" key="7">
    <source>
        <dbReference type="SAM" id="Phobius"/>
    </source>
</evidence>